<reference evidence="2" key="1">
    <citation type="submission" date="2022-11" db="UniProtKB">
        <authorList>
            <consortium name="WormBaseParasite"/>
        </authorList>
    </citation>
    <scope>IDENTIFICATION</scope>
</reference>
<protein>
    <submittedName>
        <fullName evidence="2">Uncharacterized protein</fullName>
    </submittedName>
</protein>
<dbReference type="Proteomes" id="UP000887540">
    <property type="component" value="Unplaced"/>
</dbReference>
<dbReference type="AlphaFoldDB" id="A0A914CAR0"/>
<name>A0A914CAR0_9BILA</name>
<organism evidence="1 2">
    <name type="scientific">Acrobeloides nanus</name>
    <dbReference type="NCBI Taxonomy" id="290746"/>
    <lineage>
        <taxon>Eukaryota</taxon>
        <taxon>Metazoa</taxon>
        <taxon>Ecdysozoa</taxon>
        <taxon>Nematoda</taxon>
        <taxon>Chromadorea</taxon>
        <taxon>Rhabditida</taxon>
        <taxon>Tylenchina</taxon>
        <taxon>Cephalobomorpha</taxon>
        <taxon>Cephaloboidea</taxon>
        <taxon>Cephalobidae</taxon>
        <taxon>Acrobeloides</taxon>
    </lineage>
</organism>
<proteinExistence type="predicted"/>
<sequence length="74" mass="7968">MSDIYVSCMITEGTCPNPNPVNTKLGAVLAAIACPREAIFGTRLVGASQNHLVEAITFGHEVVVDDEKEVFYTL</sequence>
<evidence type="ECO:0000313" key="2">
    <source>
        <dbReference type="WBParaSite" id="ACRNAN_Path_74.g272.t1"/>
    </source>
</evidence>
<dbReference type="WBParaSite" id="ACRNAN_Path_74.g272.t1">
    <property type="protein sequence ID" value="ACRNAN_Path_74.g272.t1"/>
    <property type="gene ID" value="ACRNAN_Path_74.g272"/>
</dbReference>
<accession>A0A914CAR0</accession>
<keyword evidence="1" id="KW-1185">Reference proteome</keyword>
<evidence type="ECO:0000313" key="1">
    <source>
        <dbReference type="Proteomes" id="UP000887540"/>
    </source>
</evidence>